<evidence type="ECO:0000256" key="6">
    <source>
        <dbReference type="ARBA" id="ARBA00012839"/>
    </source>
</evidence>
<evidence type="ECO:0000256" key="14">
    <source>
        <dbReference type="ARBA" id="ARBA00045085"/>
    </source>
</evidence>
<evidence type="ECO:0000256" key="8">
    <source>
        <dbReference type="ARBA" id="ARBA00022692"/>
    </source>
</evidence>
<organism evidence="20 21">
    <name type="scientific">Gryllus longicercus</name>
    <dbReference type="NCBI Taxonomy" id="2509291"/>
    <lineage>
        <taxon>Eukaryota</taxon>
        <taxon>Metazoa</taxon>
        <taxon>Ecdysozoa</taxon>
        <taxon>Arthropoda</taxon>
        <taxon>Hexapoda</taxon>
        <taxon>Insecta</taxon>
        <taxon>Pterygota</taxon>
        <taxon>Neoptera</taxon>
        <taxon>Polyneoptera</taxon>
        <taxon>Orthoptera</taxon>
        <taxon>Ensifera</taxon>
        <taxon>Gryllidea</taxon>
        <taxon>Grylloidea</taxon>
        <taxon>Gryllidae</taxon>
        <taxon>Gryllinae</taxon>
        <taxon>Gryllus</taxon>
    </lineage>
</organism>
<feature type="repeat" description="TPR" evidence="16">
    <location>
        <begin position="806"/>
        <end position="839"/>
    </location>
</feature>
<comment type="catalytic activity">
    <reaction evidence="15">
        <text>a di-trans,poly-cis-dolichyl beta-D-mannosyl phosphate + L-seryl-[protein] = 3-O-(alpha-D-mannosyl)-L-seryl-[protein] + a di-trans,poly-cis-dolichyl phosphate + H(+)</text>
        <dbReference type="Rhea" id="RHEA:17377"/>
        <dbReference type="Rhea" id="RHEA-COMP:9863"/>
        <dbReference type="Rhea" id="RHEA-COMP:13546"/>
        <dbReference type="Rhea" id="RHEA-COMP:19498"/>
        <dbReference type="Rhea" id="RHEA-COMP:19501"/>
        <dbReference type="ChEBI" id="CHEBI:15378"/>
        <dbReference type="ChEBI" id="CHEBI:29999"/>
        <dbReference type="ChEBI" id="CHEBI:57683"/>
        <dbReference type="ChEBI" id="CHEBI:58211"/>
        <dbReference type="ChEBI" id="CHEBI:137321"/>
        <dbReference type="EC" id="2.4.1.109"/>
    </reaction>
</comment>
<evidence type="ECO:0000256" key="11">
    <source>
        <dbReference type="ARBA" id="ARBA00022824"/>
    </source>
</evidence>
<dbReference type="InterPro" id="IPR011990">
    <property type="entry name" value="TPR-like_helical_dom_sf"/>
</dbReference>
<evidence type="ECO:0000313" key="21">
    <source>
        <dbReference type="Proteomes" id="UP001378592"/>
    </source>
</evidence>
<evidence type="ECO:0000256" key="15">
    <source>
        <dbReference type="ARBA" id="ARBA00045102"/>
    </source>
</evidence>
<feature type="domain" description="DUF1736" evidence="19">
    <location>
        <begin position="381"/>
        <end position="452"/>
    </location>
</feature>
<comment type="similarity">
    <text evidence="5">Belongs to the TMTC family.</text>
</comment>
<evidence type="ECO:0000256" key="17">
    <source>
        <dbReference type="SAM" id="MobiDB-lite"/>
    </source>
</evidence>
<dbReference type="PANTHER" id="PTHR44216:SF3">
    <property type="entry name" value="PROTEIN O-MANNOSYL-TRANSFERASE TMTC2"/>
    <property type="match status" value="1"/>
</dbReference>
<dbReference type="EC" id="2.4.1.109" evidence="6"/>
<evidence type="ECO:0000256" key="16">
    <source>
        <dbReference type="PROSITE-ProRule" id="PRU00339"/>
    </source>
</evidence>
<dbReference type="Pfam" id="PF08409">
    <property type="entry name" value="TMTC_DUF1736"/>
    <property type="match status" value="1"/>
</dbReference>
<dbReference type="PROSITE" id="PS50005">
    <property type="entry name" value="TPR"/>
    <property type="match status" value="4"/>
</dbReference>
<feature type="repeat" description="TPR" evidence="16">
    <location>
        <begin position="656"/>
        <end position="689"/>
    </location>
</feature>
<dbReference type="Pfam" id="PF13432">
    <property type="entry name" value="TPR_16"/>
    <property type="match status" value="2"/>
</dbReference>
<dbReference type="GO" id="GO:0005789">
    <property type="term" value="C:endoplasmic reticulum membrane"/>
    <property type="evidence" value="ECO:0007669"/>
    <property type="project" value="TreeGrafter"/>
</dbReference>
<dbReference type="PROSITE" id="PS50293">
    <property type="entry name" value="TPR_REGION"/>
    <property type="match status" value="1"/>
</dbReference>
<feature type="repeat" description="TPR" evidence="16">
    <location>
        <begin position="690"/>
        <end position="723"/>
    </location>
</feature>
<evidence type="ECO:0000256" key="13">
    <source>
        <dbReference type="ARBA" id="ARBA00023136"/>
    </source>
</evidence>
<evidence type="ECO:0000313" key="20">
    <source>
        <dbReference type="EMBL" id="KAK7872536.1"/>
    </source>
</evidence>
<feature type="region of interest" description="Disordered" evidence="17">
    <location>
        <begin position="514"/>
        <end position="540"/>
    </location>
</feature>
<sequence>MQLGRWRWWPHVLAAGVAVALYANTLGHDFVYDDNRAILSNDDVVGDGPLWELLAHDYWGTPLHHAGSHGSYRPLTVLSFRLTWAATAGRAHDDRPASPSASASSVAWAFHAGNVALHAASAAALVATARRLAASATAAALAGILFAAHPAHSEAVAGVVGRADLAAGLLMLLALLTYTSQARKGLASHAGSAHTGVTRRKATSAMPTLPDEASNLKRRYFSSDISSHSTTSILNTTNSFSVLPNPPPIPVLSLPTPSSTCTFTSQPFSNGSRGRAVTPLDTARGRRELAWTVGLAVAAMLAKEQGIMVLPLCAVYEILYASGSPFHLMRGLFNWKLAGGTGKTLTRAREVQRRRIRWSLQCLAVSFFAAVALRAVAVRGRLPEFATADNPAAKSDSLLTRTLTFLFLPAFNAGLLLFPHTLSFDWSMDAVPLVRSGADPRNAASVALYSAFLCLLVRHLQRLRRARDALQVPSVSMVDVNSNHECHGCGHKCEVGAGSPKKALRTSVATPCCAPTPSKRRAAGCPKDAESDPDGTPTPDDSSRLVVMALAMMVLPFLPATNLVAYVGFVVAERVLYVPAMGYCLLLGHGLSALWRRAAAGAKRRGAGRGARAAPAAVAAAAALLVTALAARTLQRCADWRDEESLYRSGLAVNPPKAYGNLGNVLSMNGRFKEAEHCYRVALKHRPNMADVHYNLGILLQNTQRWEEAIASYQAAIAFRPHLAAAHLNLGLALHRVGRGAEAQAALRACATLHGARTKDPRAHELARAACRFQLGRLAMDDGRPRDALRAFQDAVAAMPPHYQPQSLYNLMGEAHSRLGHDAEAERWFRAALSSKPDHVPAHLTYGRLLARNASRLREAERWYRRAEALAPEDASVFRHYGQFLLSQRRPAEAAPKLLRALALTQPEPPLYEDAVNAATALRLAGDLPAAEEHYRLAVRLRPQEASGLANLGALYHLRGRLQEAEHCYERALQLQPGDAVTEANLRRLRRLQSAARDAPVANDASGSAPAPGPAVSTSRTD</sequence>
<gene>
    <name evidence="20" type="ORF">R5R35_013771</name>
</gene>
<comment type="function">
    <text evidence="1">Transfers mannosyl residues to the hydroxyl group of serine or threonine residues.</text>
</comment>
<accession>A0AAN9ZDZ5</accession>
<dbReference type="GO" id="GO:0004169">
    <property type="term" value="F:dolichyl-phosphate-mannose-protein mannosyltransferase activity"/>
    <property type="evidence" value="ECO:0007669"/>
    <property type="project" value="UniProtKB-EC"/>
</dbReference>
<comment type="caution">
    <text evidence="20">The sequence shown here is derived from an EMBL/GenBank/DDBJ whole genome shotgun (WGS) entry which is preliminary data.</text>
</comment>
<evidence type="ECO:0000256" key="10">
    <source>
        <dbReference type="ARBA" id="ARBA00022803"/>
    </source>
</evidence>
<reference evidence="20 21" key="1">
    <citation type="submission" date="2024-03" db="EMBL/GenBank/DDBJ databases">
        <title>The genome assembly and annotation of the cricket Gryllus longicercus Weissman &amp; Gray.</title>
        <authorList>
            <person name="Szrajer S."/>
            <person name="Gray D."/>
            <person name="Ylla G."/>
        </authorList>
    </citation>
    <scope>NUCLEOTIDE SEQUENCE [LARGE SCALE GENOMIC DNA]</scope>
    <source>
        <strain evidence="20">DAG 2021-001</strain>
        <tissue evidence="20">Whole body minus gut</tissue>
    </source>
</reference>
<evidence type="ECO:0000256" key="3">
    <source>
        <dbReference type="ARBA" id="ARBA00004240"/>
    </source>
</evidence>
<evidence type="ECO:0000256" key="18">
    <source>
        <dbReference type="SAM" id="Phobius"/>
    </source>
</evidence>
<comment type="subcellular location">
    <subcellularLocation>
        <location evidence="3">Endoplasmic reticulum</location>
    </subcellularLocation>
    <subcellularLocation>
        <location evidence="2">Membrane</location>
        <topology evidence="2">Multi-pass membrane protein</topology>
    </subcellularLocation>
</comment>
<dbReference type="Pfam" id="PF07719">
    <property type="entry name" value="TPR_2"/>
    <property type="match status" value="1"/>
</dbReference>
<comment type="catalytic activity">
    <reaction evidence="14">
        <text>a di-trans,poly-cis-dolichyl beta-D-mannosyl phosphate + L-threonyl-[protein] = 3-O-(alpha-D-mannosyl)-L-threonyl-[protein] + a di-trans,poly-cis-dolichyl phosphate + H(+)</text>
        <dbReference type="Rhea" id="RHEA:53396"/>
        <dbReference type="Rhea" id="RHEA-COMP:11060"/>
        <dbReference type="Rhea" id="RHEA-COMP:13547"/>
        <dbReference type="Rhea" id="RHEA-COMP:19498"/>
        <dbReference type="Rhea" id="RHEA-COMP:19501"/>
        <dbReference type="ChEBI" id="CHEBI:15378"/>
        <dbReference type="ChEBI" id="CHEBI:30013"/>
        <dbReference type="ChEBI" id="CHEBI:57683"/>
        <dbReference type="ChEBI" id="CHEBI:58211"/>
        <dbReference type="ChEBI" id="CHEBI:137323"/>
        <dbReference type="EC" id="2.4.1.109"/>
    </reaction>
</comment>
<dbReference type="PANTHER" id="PTHR44216">
    <property type="entry name" value="PROTEIN O-MANNOSYL-TRANSFERASE TMTC2"/>
    <property type="match status" value="1"/>
</dbReference>
<feature type="transmembrane region" description="Helical" evidence="18">
    <location>
        <begin position="616"/>
        <end position="634"/>
    </location>
</feature>
<evidence type="ECO:0000256" key="2">
    <source>
        <dbReference type="ARBA" id="ARBA00004141"/>
    </source>
</evidence>
<evidence type="ECO:0000256" key="9">
    <source>
        <dbReference type="ARBA" id="ARBA00022737"/>
    </source>
</evidence>
<feature type="transmembrane region" description="Helical" evidence="18">
    <location>
        <begin position="358"/>
        <end position="377"/>
    </location>
</feature>
<keyword evidence="8 18" id="KW-0812">Transmembrane</keyword>
<dbReference type="Pfam" id="PF13414">
    <property type="entry name" value="TPR_11"/>
    <property type="match status" value="1"/>
</dbReference>
<feature type="transmembrane region" description="Helical" evidence="18">
    <location>
        <begin position="545"/>
        <end position="569"/>
    </location>
</feature>
<keyword evidence="10 16" id="KW-0802">TPR repeat</keyword>
<feature type="transmembrane region" description="Helical" evidence="18">
    <location>
        <begin position="398"/>
        <end position="422"/>
    </location>
</feature>
<dbReference type="AlphaFoldDB" id="A0AAN9ZDZ5"/>
<feature type="transmembrane region" description="Helical" evidence="18">
    <location>
        <begin position="575"/>
        <end position="595"/>
    </location>
</feature>
<feature type="region of interest" description="Disordered" evidence="17">
    <location>
        <begin position="995"/>
        <end position="1022"/>
    </location>
</feature>
<evidence type="ECO:0000256" key="1">
    <source>
        <dbReference type="ARBA" id="ARBA00003582"/>
    </source>
</evidence>
<dbReference type="InterPro" id="IPR019734">
    <property type="entry name" value="TPR_rpt"/>
</dbReference>
<feature type="repeat" description="TPR" evidence="16">
    <location>
        <begin position="946"/>
        <end position="979"/>
    </location>
</feature>
<comment type="pathway">
    <text evidence="4">Protein modification; protein glycosylation.</text>
</comment>
<dbReference type="InterPro" id="IPR013618">
    <property type="entry name" value="TMTC_DUF1736"/>
</dbReference>
<protein>
    <recommendedName>
        <fullName evidence="6">dolichyl-phosphate-mannose--protein mannosyltransferase</fullName>
        <ecNumber evidence="6">2.4.1.109</ecNumber>
    </recommendedName>
</protein>
<dbReference type="SUPFAM" id="SSF48452">
    <property type="entry name" value="TPR-like"/>
    <property type="match status" value="2"/>
</dbReference>
<dbReference type="SMART" id="SM00028">
    <property type="entry name" value="TPR"/>
    <property type="match status" value="7"/>
</dbReference>
<dbReference type="InterPro" id="IPR013105">
    <property type="entry name" value="TPR_2"/>
</dbReference>
<keyword evidence="12 18" id="KW-1133">Transmembrane helix</keyword>
<evidence type="ECO:0000256" key="5">
    <source>
        <dbReference type="ARBA" id="ARBA00007882"/>
    </source>
</evidence>
<keyword evidence="21" id="KW-1185">Reference proteome</keyword>
<dbReference type="InterPro" id="IPR052384">
    <property type="entry name" value="TMTC_O-mannosyltransferase"/>
</dbReference>
<keyword evidence="11" id="KW-0256">Endoplasmic reticulum</keyword>
<dbReference type="EMBL" id="JAZDUA010000023">
    <property type="protein sequence ID" value="KAK7872536.1"/>
    <property type="molecule type" value="Genomic_DNA"/>
</dbReference>
<keyword evidence="7" id="KW-0808">Transferase</keyword>
<evidence type="ECO:0000256" key="4">
    <source>
        <dbReference type="ARBA" id="ARBA00004922"/>
    </source>
</evidence>
<dbReference type="Gene3D" id="1.25.40.10">
    <property type="entry name" value="Tetratricopeptide repeat domain"/>
    <property type="match status" value="4"/>
</dbReference>
<evidence type="ECO:0000256" key="12">
    <source>
        <dbReference type="ARBA" id="ARBA00022989"/>
    </source>
</evidence>
<keyword evidence="9" id="KW-0677">Repeat</keyword>
<dbReference type="Proteomes" id="UP001378592">
    <property type="component" value="Unassembled WGS sequence"/>
</dbReference>
<proteinExistence type="inferred from homology"/>
<name>A0AAN9ZDZ5_9ORTH</name>
<evidence type="ECO:0000256" key="7">
    <source>
        <dbReference type="ARBA" id="ARBA00022679"/>
    </source>
</evidence>
<evidence type="ECO:0000259" key="19">
    <source>
        <dbReference type="Pfam" id="PF08409"/>
    </source>
</evidence>
<keyword evidence="13 18" id="KW-0472">Membrane</keyword>
<dbReference type="Pfam" id="PF00515">
    <property type="entry name" value="TPR_1"/>
    <property type="match status" value="1"/>
</dbReference>